<dbReference type="OrthoDB" id="10555183at2759"/>
<reference evidence="3" key="1">
    <citation type="submission" date="2015-09" db="EMBL/GenBank/DDBJ databases">
        <authorList>
            <consortium name="Pathogen Informatics"/>
        </authorList>
    </citation>
    <scope>NUCLEOTIDE SEQUENCE [LARGE SCALE GENOMIC DNA]</scope>
    <source>
        <strain evidence="3">Lake Konstanz</strain>
    </source>
</reference>
<evidence type="ECO:0000313" key="3">
    <source>
        <dbReference type="Proteomes" id="UP000051952"/>
    </source>
</evidence>
<sequence>MSDDVPPRVIPLFINELATSPPETQELHIKHFIKALPAIFQARVVEEDIADLFVALCSLCRAPRSVEPVVNGAVPALSAVRLLLELLDVQRDHSVLSLRVVQRMFERLLRKRDQHANKAAAGLHLVVGDAGHSGRDVDAMTSRSETTQITATNASQQRMSSPNRPGPQNHRRGDFEQEPVNTMVRSAEASGAMTALQVDALLQHPITRGAAYALLELLDRSGCDLSLMTAEPNKLHLYFPHRFTSNVKVYRDFAFCTPRPKLKREWGPVATIHVKTNIPAKSEVMYRFLVEGYNYGVNAPIFSDAVGYTNRNWEELGKMSKYGWPEGWDDTATNNYAPGVSISQYFSSDDFVVLRLQAKSLFSAGFGVSAWLCFHGMGNGFPVAATIHHQDADL</sequence>
<dbReference type="VEuPathDB" id="TriTrypDB:BSAL_72200"/>
<gene>
    <name evidence="2" type="ORF">BSAL_72200</name>
</gene>
<protein>
    <submittedName>
        <fullName evidence="2">Uncharacterized protein</fullName>
    </submittedName>
</protein>
<feature type="compositionally biased region" description="Polar residues" evidence="1">
    <location>
        <begin position="141"/>
        <end position="163"/>
    </location>
</feature>
<evidence type="ECO:0000256" key="1">
    <source>
        <dbReference type="SAM" id="MobiDB-lite"/>
    </source>
</evidence>
<evidence type="ECO:0000313" key="2">
    <source>
        <dbReference type="EMBL" id="CUG06277.1"/>
    </source>
</evidence>
<dbReference type="AlphaFoldDB" id="A0A0S4ISY1"/>
<dbReference type="Proteomes" id="UP000051952">
    <property type="component" value="Unassembled WGS sequence"/>
</dbReference>
<accession>A0A0S4ISY1</accession>
<organism evidence="2 3">
    <name type="scientific">Bodo saltans</name>
    <name type="common">Flagellated protozoan</name>
    <dbReference type="NCBI Taxonomy" id="75058"/>
    <lineage>
        <taxon>Eukaryota</taxon>
        <taxon>Discoba</taxon>
        <taxon>Euglenozoa</taxon>
        <taxon>Kinetoplastea</taxon>
        <taxon>Metakinetoplastina</taxon>
        <taxon>Eubodonida</taxon>
        <taxon>Bodonidae</taxon>
        <taxon>Bodo</taxon>
    </lineage>
</organism>
<keyword evidence="3" id="KW-1185">Reference proteome</keyword>
<dbReference type="EMBL" id="CYKH01000574">
    <property type="protein sequence ID" value="CUG06277.1"/>
    <property type="molecule type" value="Genomic_DNA"/>
</dbReference>
<name>A0A0S4ISY1_BODSA</name>
<proteinExistence type="predicted"/>
<feature type="region of interest" description="Disordered" evidence="1">
    <location>
        <begin position="134"/>
        <end position="177"/>
    </location>
</feature>